<dbReference type="HOGENOM" id="CLU_013985_13_3_7"/>
<evidence type="ECO:0000313" key="2">
    <source>
        <dbReference type="EMBL" id="ETW93753.1"/>
    </source>
</evidence>
<dbReference type="EMBL" id="AZHW01001178">
    <property type="protein sequence ID" value="ETW93753.1"/>
    <property type="molecule type" value="Genomic_DNA"/>
</dbReference>
<dbReference type="CDD" id="cd04301">
    <property type="entry name" value="NAT_SF"/>
    <property type="match status" value="1"/>
</dbReference>
<dbReference type="PROSITE" id="PS51186">
    <property type="entry name" value="GNAT"/>
    <property type="match status" value="1"/>
</dbReference>
<reference evidence="2 3" key="1">
    <citation type="journal article" date="2014" name="Nature">
        <title>An environmental bacterial taxon with a large and distinct metabolic repertoire.</title>
        <authorList>
            <person name="Wilson M.C."/>
            <person name="Mori T."/>
            <person name="Ruckert C."/>
            <person name="Uria A.R."/>
            <person name="Helf M.J."/>
            <person name="Takada K."/>
            <person name="Gernert C."/>
            <person name="Steffens U.A."/>
            <person name="Heycke N."/>
            <person name="Schmitt S."/>
            <person name="Rinke C."/>
            <person name="Helfrich E.J."/>
            <person name="Brachmann A.O."/>
            <person name="Gurgui C."/>
            <person name="Wakimoto T."/>
            <person name="Kracht M."/>
            <person name="Crusemann M."/>
            <person name="Hentschel U."/>
            <person name="Abe I."/>
            <person name="Matsunaga S."/>
            <person name="Kalinowski J."/>
            <person name="Takeyama H."/>
            <person name="Piel J."/>
        </authorList>
    </citation>
    <scope>NUCLEOTIDE SEQUENCE [LARGE SCALE GENOMIC DNA]</scope>
    <source>
        <strain evidence="3">TSY1</strain>
    </source>
</reference>
<proteinExistence type="predicted"/>
<comment type="caution">
    <text evidence="2">The sequence shown here is derived from an EMBL/GenBank/DDBJ whole genome shotgun (WGS) entry which is preliminary data.</text>
</comment>
<dbReference type="GO" id="GO:0016747">
    <property type="term" value="F:acyltransferase activity, transferring groups other than amino-acyl groups"/>
    <property type="evidence" value="ECO:0007669"/>
    <property type="project" value="InterPro"/>
</dbReference>
<protein>
    <recommendedName>
        <fullName evidence="1">N-acetyltransferase domain-containing protein</fullName>
    </recommendedName>
</protein>
<dbReference type="InterPro" id="IPR016181">
    <property type="entry name" value="Acyl_CoA_acyltransferase"/>
</dbReference>
<name>W4L6P2_ENTF1</name>
<accession>W4L6P2</accession>
<evidence type="ECO:0000313" key="3">
    <source>
        <dbReference type="Proteomes" id="UP000019141"/>
    </source>
</evidence>
<dbReference type="AlphaFoldDB" id="W4L6P2"/>
<dbReference type="Pfam" id="PF00583">
    <property type="entry name" value="Acetyltransf_1"/>
    <property type="match status" value="1"/>
</dbReference>
<sequence>MACLIRKLTLTDFEDAYRILLDVAAWLRTKGIKQWETPLPKPVYTAWLSQGLCYGYFADGRLAAVFTIRTSDLAEWDMSTAQPVNWLSTMAVSRSFAGQGIGTQILSWILSHIEKPLFLDCFDDDDVLPQFYRANGFREVKRKHLHGGPMVLMEAIVDLPTSTSSL</sequence>
<dbReference type="InterPro" id="IPR000182">
    <property type="entry name" value="GNAT_dom"/>
</dbReference>
<evidence type="ECO:0000259" key="1">
    <source>
        <dbReference type="PROSITE" id="PS51186"/>
    </source>
</evidence>
<dbReference type="SUPFAM" id="SSF55729">
    <property type="entry name" value="Acyl-CoA N-acyltransferases (Nat)"/>
    <property type="match status" value="1"/>
</dbReference>
<dbReference type="Gene3D" id="3.40.630.30">
    <property type="match status" value="1"/>
</dbReference>
<dbReference type="Proteomes" id="UP000019141">
    <property type="component" value="Unassembled WGS sequence"/>
</dbReference>
<organism evidence="2 3">
    <name type="scientific">Entotheonella factor</name>
    <dbReference type="NCBI Taxonomy" id="1429438"/>
    <lineage>
        <taxon>Bacteria</taxon>
        <taxon>Pseudomonadati</taxon>
        <taxon>Nitrospinota/Tectimicrobiota group</taxon>
        <taxon>Candidatus Tectimicrobiota</taxon>
        <taxon>Candidatus Entotheonellia</taxon>
        <taxon>Candidatus Entotheonellales</taxon>
        <taxon>Candidatus Entotheonellaceae</taxon>
        <taxon>Candidatus Entotheonella</taxon>
    </lineage>
</organism>
<keyword evidence="3" id="KW-1185">Reference proteome</keyword>
<feature type="domain" description="N-acetyltransferase" evidence="1">
    <location>
        <begin position="3"/>
        <end position="158"/>
    </location>
</feature>
<gene>
    <name evidence="2" type="ORF">ETSY1_37845</name>
</gene>